<dbReference type="RefSeq" id="WP_200748737.1">
    <property type="nucleotide sequence ID" value="NZ_JAEOAH010000008.1"/>
</dbReference>
<feature type="domain" description="Rhodanese" evidence="3">
    <location>
        <begin position="163"/>
        <end position="269"/>
    </location>
</feature>
<feature type="domain" description="Rhodanese" evidence="3">
    <location>
        <begin position="12"/>
        <end position="132"/>
    </location>
</feature>
<dbReference type="EMBL" id="JAEOAH010000008">
    <property type="protein sequence ID" value="MBK3494948.1"/>
    <property type="molecule type" value="Genomic_DNA"/>
</dbReference>
<dbReference type="Proteomes" id="UP000618943">
    <property type="component" value="Unassembled WGS sequence"/>
</dbReference>
<comment type="caution">
    <text evidence="4">The sequence shown here is derived from an EMBL/GenBank/DDBJ whole genome shotgun (WGS) entry which is preliminary data.</text>
</comment>
<dbReference type="PANTHER" id="PTHR11364">
    <property type="entry name" value="THIOSULFATE SULFERTANSFERASE"/>
    <property type="match status" value="1"/>
</dbReference>
<dbReference type="Pfam" id="PF00581">
    <property type="entry name" value="Rhodanese"/>
    <property type="match status" value="2"/>
</dbReference>
<evidence type="ECO:0000256" key="1">
    <source>
        <dbReference type="ARBA" id="ARBA00022679"/>
    </source>
</evidence>
<gene>
    <name evidence="4" type="ORF">JFL43_08755</name>
</gene>
<dbReference type="InterPro" id="IPR045078">
    <property type="entry name" value="TST/MPST-like"/>
</dbReference>
<keyword evidence="2" id="KW-0677">Repeat</keyword>
<dbReference type="Gene3D" id="3.40.250.10">
    <property type="entry name" value="Rhodanese-like domain"/>
    <property type="match status" value="2"/>
</dbReference>
<dbReference type="PANTHER" id="PTHR11364:SF27">
    <property type="entry name" value="SULFURTRANSFERASE"/>
    <property type="match status" value="1"/>
</dbReference>
<dbReference type="InterPro" id="IPR036873">
    <property type="entry name" value="Rhodanese-like_dom_sf"/>
</dbReference>
<proteinExistence type="predicted"/>
<keyword evidence="1" id="KW-0808">Transferase</keyword>
<dbReference type="SMART" id="SM00450">
    <property type="entry name" value="RHOD"/>
    <property type="match status" value="2"/>
</dbReference>
<dbReference type="InterPro" id="IPR001763">
    <property type="entry name" value="Rhodanese-like_dom"/>
</dbReference>
<dbReference type="CDD" id="cd01448">
    <property type="entry name" value="TST_Repeat_1"/>
    <property type="match status" value="1"/>
</dbReference>
<evidence type="ECO:0000313" key="5">
    <source>
        <dbReference type="Proteomes" id="UP000618943"/>
    </source>
</evidence>
<evidence type="ECO:0000259" key="3">
    <source>
        <dbReference type="PROSITE" id="PS50206"/>
    </source>
</evidence>
<keyword evidence="5" id="KW-1185">Reference proteome</keyword>
<name>A0ABS1H6A3_9BACL</name>
<dbReference type="SUPFAM" id="SSF52821">
    <property type="entry name" value="Rhodanese/Cell cycle control phosphatase"/>
    <property type="match status" value="2"/>
</dbReference>
<organism evidence="4 5">
    <name type="scientific">Viridibacillus soli</name>
    <dbReference type="NCBI Taxonomy" id="2798301"/>
    <lineage>
        <taxon>Bacteria</taxon>
        <taxon>Bacillati</taxon>
        <taxon>Bacillota</taxon>
        <taxon>Bacilli</taxon>
        <taxon>Bacillales</taxon>
        <taxon>Caryophanaceae</taxon>
        <taxon>Viridibacillus</taxon>
    </lineage>
</organism>
<sequence length="273" mass="30832">MGNVFISVKDLDINNTIWIDARFNLQNAKEGRRTYEQEHVKGAVYWDLEQDLSDMTKTAGRHPMPEKAQLQALYERSGLHYDPDKIIAVYDQGGSPFATRAWWMLQYGGFKNVKIVKEGHEAIKEAGVPLQAGNEEVTPSTLTVQWQDDLYVNREGVKEIVDGKVKKVLLDARANARYLGEIEPLDKVAGHIPGARNFDWEQLKENGVLTVSEKLHDVVQKDEQIVVYCGSGVTASPIYAILKEDGYPNVQLYTGSYSDWITEYTPEKGNPKK</sequence>
<protein>
    <submittedName>
        <fullName evidence="4">Sulfurtransferase</fullName>
    </submittedName>
</protein>
<dbReference type="CDD" id="cd01449">
    <property type="entry name" value="TST_Repeat_2"/>
    <property type="match status" value="1"/>
</dbReference>
<reference evidence="4 5" key="1">
    <citation type="submission" date="2020-12" db="EMBL/GenBank/DDBJ databases">
        <title>YIM B01967 draft genome.</title>
        <authorList>
            <person name="Yan X."/>
        </authorList>
    </citation>
    <scope>NUCLEOTIDE SEQUENCE [LARGE SCALE GENOMIC DNA]</scope>
    <source>
        <strain evidence="4 5">YIM B01967</strain>
    </source>
</reference>
<evidence type="ECO:0000256" key="2">
    <source>
        <dbReference type="ARBA" id="ARBA00022737"/>
    </source>
</evidence>
<evidence type="ECO:0000313" key="4">
    <source>
        <dbReference type="EMBL" id="MBK3494948.1"/>
    </source>
</evidence>
<dbReference type="PROSITE" id="PS50206">
    <property type="entry name" value="RHODANESE_3"/>
    <property type="match status" value="2"/>
</dbReference>
<accession>A0ABS1H6A3</accession>